<evidence type="ECO:0000259" key="4">
    <source>
        <dbReference type="Pfam" id="PF09972"/>
    </source>
</evidence>
<evidence type="ECO:0000256" key="2">
    <source>
        <dbReference type="SAM" id="Phobius"/>
    </source>
</evidence>
<gene>
    <name evidence="6" type="ORF">HMPREF9153_0331</name>
</gene>
<feature type="domain" description="Predicted membrane protein YciQ-like C-terminal" evidence="5">
    <location>
        <begin position="308"/>
        <end position="539"/>
    </location>
</feature>
<feature type="region of interest" description="Disordered" evidence="1">
    <location>
        <begin position="594"/>
        <end position="617"/>
    </location>
</feature>
<dbReference type="Pfam" id="PF09972">
    <property type="entry name" value="DUF2207"/>
    <property type="match status" value="1"/>
</dbReference>
<dbReference type="InterPro" id="IPR018702">
    <property type="entry name" value="DUF2207"/>
</dbReference>
<evidence type="ECO:0000256" key="1">
    <source>
        <dbReference type="SAM" id="MobiDB-lite"/>
    </source>
</evidence>
<feature type="transmembrane region" description="Helical" evidence="2">
    <location>
        <begin position="429"/>
        <end position="453"/>
    </location>
</feature>
<sequence length="617" mass="66669">MRRTPFAVLTAFLLTLFVAVVPAVPAQAQGDERITAYNVNATLDRDGDARVTLDLTYDFADADRHGPYLTFVTRQSLTDNPGHVRHVTYSDIHASSPSGAPANLHEENGGALQLRIGSKDRTVTGTQKYRITYMVHGLIGRDNKESHLDEINWRIFTNVDVPVDNSKVTITAPANVTRVYCEVEDGECDTSSTGTKTVTFSARKIDANTTWRVVAGVPAGTFTSAADATVTEESEVTSGSRADLPQYLTVIPYIVAVVALGLIGLGASLFRKRDMEFADEAPGFIPAPDLQQVRRRRGKVEGPILVHPPAGITPAQAGALLDGNADTNTVTAGMLDLVARHHLSINQEEPSGLVFKKPEWRFNWLRGEDSLAPWEARLLGSLIGSGNSITTRELRRQNGNIALPNAKKDLDELNDQAGYFTKSHRQARLGIVAIGVALIILGILGFVSGFPFLLGGGSAIVYFVLTFVTFVAGILFLGLSRKVRPPRSALGTAMTDQVRGFRDYLATIEAEQIQIEEDLDIFSAYLSWAAAFGIVDRWVTLFEQLEAEGRWSPDPMWYPLYGYGYHHNQSFASAFNDMTEAMSSSMTAAASSSTSSSSSGFSSGSSGGFGGGGGGSW</sequence>
<feature type="chain" id="PRO_5003462358" evidence="3">
    <location>
        <begin position="29"/>
        <end position="617"/>
    </location>
</feature>
<comment type="caution">
    <text evidence="6">The sequence shown here is derived from an EMBL/GenBank/DDBJ whole genome shotgun (WGS) entry which is preliminary data.</text>
</comment>
<accession>G4CUX4</accession>
<evidence type="ECO:0000313" key="7">
    <source>
        <dbReference type="Proteomes" id="UP000005332"/>
    </source>
</evidence>
<evidence type="ECO:0000256" key="3">
    <source>
        <dbReference type="SAM" id="SignalP"/>
    </source>
</evidence>
<feature type="transmembrane region" description="Helical" evidence="2">
    <location>
        <begin position="250"/>
        <end position="270"/>
    </location>
</feature>
<dbReference type="PATRIC" id="fig|997355.3.peg.326"/>
<organism evidence="6 7">
    <name type="scientific">Cutibacterium avidum ATCC 25577</name>
    <dbReference type="NCBI Taxonomy" id="997355"/>
    <lineage>
        <taxon>Bacteria</taxon>
        <taxon>Bacillati</taxon>
        <taxon>Actinomycetota</taxon>
        <taxon>Actinomycetes</taxon>
        <taxon>Propionibacteriales</taxon>
        <taxon>Propionibacteriaceae</taxon>
        <taxon>Cutibacterium</taxon>
    </lineage>
</organism>
<dbReference type="RefSeq" id="WP_004808895.1">
    <property type="nucleotide sequence ID" value="NZ_JH165054.1"/>
</dbReference>
<keyword evidence="2" id="KW-0472">Membrane</keyword>
<feature type="transmembrane region" description="Helical" evidence="2">
    <location>
        <begin position="459"/>
        <end position="479"/>
    </location>
</feature>
<dbReference type="AlphaFoldDB" id="G4CUX4"/>
<keyword evidence="2" id="KW-0812">Transmembrane</keyword>
<keyword evidence="7" id="KW-1185">Reference proteome</keyword>
<reference evidence="6 7" key="1">
    <citation type="submission" date="2011-06" db="EMBL/GenBank/DDBJ databases">
        <authorList>
            <person name="Muzny D."/>
            <person name="Qin X."/>
            <person name="Deng J."/>
            <person name="Jiang H."/>
            <person name="Liu Y."/>
            <person name="Qu J."/>
            <person name="Song X.-Z."/>
            <person name="Zhang L."/>
            <person name="Thornton R."/>
            <person name="Coyle M."/>
            <person name="Francisco L."/>
            <person name="Jackson L."/>
            <person name="Javaid M."/>
            <person name="Korchina V."/>
            <person name="Kovar C."/>
            <person name="Mata R."/>
            <person name="Mathew T."/>
            <person name="Ngo R."/>
            <person name="Nguyen L."/>
            <person name="Nguyen N."/>
            <person name="Okwuonu G."/>
            <person name="Ongeri F."/>
            <person name="Pham C."/>
            <person name="Simmons D."/>
            <person name="Wilczek-Boney K."/>
            <person name="Hale W."/>
            <person name="Jakkamsetti A."/>
            <person name="Pham P."/>
            <person name="Ruth R."/>
            <person name="San Lucas F."/>
            <person name="Warren J."/>
            <person name="Zhang J."/>
            <person name="Zhao Z."/>
            <person name="Zhou C."/>
            <person name="Zhu D."/>
            <person name="Lee S."/>
            <person name="Bess C."/>
            <person name="Blankenburg K."/>
            <person name="Forbes L."/>
            <person name="Fu Q."/>
            <person name="Gubbala S."/>
            <person name="Hirani K."/>
            <person name="Jayaseelan J.C."/>
            <person name="Lara F."/>
            <person name="Munidasa M."/>
            <person name="Palculict T."/>
            <person name="Patil S."/>
            <person name="Pu L.-L."/>
            <person name="Saada N."/>
            <person name="Tang L."/>
            <person name="Weissenberger G."/>
            <person name="Zhu Y."/>
            <person name="Hemphill L."/>
            <person name="Shang Y."/>
            <person name="Youmans B."/>
            <person name="Ayvaz T."/>
            <person name="Ross M."/>
            <person name="Santibanez J."/>
            <person name="Aqrawi P."/>
            <person name="Gross S."/>
            <person name="Joshi V."/>
            <person name="Fowler G."/>
            <person name="Nazareth L."/>
            <person name="Reid J."/>
            <person name="Worley K."/>
            <person name="Petrosino J."/>
            <person name="Highlander S."/>
            <person name="Gibbs R."/>
        </authorList>
    </citation>
    <scope>NUCLEOTIDE SEQUENCE [LARGE SCALE GENOMIC DNA]</scope>
    <source>
        <strain evidence="6 7">ATCC 25577</strain>
    </source>
</reference>
<keyword evidence="2" id="KW-1133">Transmembrane helix</keyword>
<keyword evidence="3" id="KW-0732">Signal</keyword>
<protein>
    <submittedName>
        <fullName evidence="6">MutG family lantibiotic protection ABC superfamily ATP binding cassette transporter permease</fullName>
    </submittedName>
</protein>
<dbReference type="InterPro" id="IPR048389">
    <property type="entry name" value="YciQ-like_C"/>
</dbReference>
<evidence type="ECO:0000313" key="6">
    <source>
        <dbReference type="EMBL" id="EGY78762.1"/>
    </source>
</evidence>
<dbReference type="Pfam" id="PF20990">
    <property type="entry name" value="DUF2207_C"/>
    <property type="match status" value="1"/>
</dbReference>
<name>G4CUX4_9ACTN</name>
<proteinExistence type="predicted"/>
<dbReference type="HOGENOM" id="CLU_015045_0_0_11"/>
<feature type="compositionally biased region" description="Gly residues" evidence="1">
    <location>
        <begin position="605"/>
        <end position="617"/>
    </location>
</feature>
<dbReference type="Proteomes" id="UP000005332">
    <property type="component" value="Unassembled WGS sequence"/>
</dbReference>
<feature type="signal peptide" evidence="3">
    <location>
        <begin position="1"/>
        <end position="28"/>
    </location>
</feature>
<feature type="domain" description="DUF2207" evidence="4">
    <location>
        <begin position="33"/>
        <end position="215"/>
    </location>
</feature>
<dbReference type="EMBL" id="AGBA01000005">
    <property type="protein sequence ID" value="EGY78762.1"/>
    <property type="molecule type" value="Genomic_DNA"/>
</dbReference>
<feature type="compositionally biased region" description="Low complexity" evidence="1">
    <location>
        <begin position="594"/>
        <end position="604"/>
    </location>
</feature>
<evidence type="ECO:0000259" key="5">
    <source>
        <dbReference type="Pfam" id="PF20990"/>
    </source>
</evidence>